<reference evidence="3" key="3">
    <citation type="submission" date="2015-06" db="UniProtKB">
        <authorList>
            <consortium name="EnsemblMetazoa"/>
        </authorList>
    </citation>
    <scope>IDENTIFICATION</scope>
</reference>
<evidence type="ECO:0000313" key="4">
    <source>
        <dbReference type="Proteomes" id="UP000014760"/>
    </source>
</evidence>
<evidence type="ECO:0000256" key="1">
    <source>
        <dbReference type="SAM" id="Coils"/>
    </source>
</evidence>
<dbReference type="InterPro" id="IPR036691">
    <property type="entry name" value="Endo/exonu/phosph_ase_sf"/>
</dbReference>
<protein>
    <submittedName>
        <fullName evidence="2 3">Uncharacterized protein</fullName>
    </submittedName>
</protein>
<dbReference type="Gene3D" id="3.60.10.10">
    <property type="entry name" value="Endonuclease/exonuclease/phosphatase"/>
    <property type="match status" value="1"/>
</dbReference>
<evidence type="ECO:0000313" key="3">
    <source>
        <dbReference type="EnsemblMetazoa" id="CapteP187707"/>
    </source>
</evidence>
<proteinExistence type="predicted"/>
<dbReference type="OrthoDB" id="8069600at2759"/>
<dbReference type="EMBL" id="KB311874">
    <property type="protein sequence ID" value="ELT88303.1"/>
    <property type="molecule type" value="Genomic_DNA"/>
</dbReference>
<reference evidence="2 4" key="2">
    <citation type="journal article" date="2013" name="Nature">
        <title>Insights into bilaterian evolution from three spiralian genomes.</title>
        <authorList>
            <person name="Simakov O."/>
            <person name="Marletaz F."/>
            <person name="Cho S.J."/>
            <person name="Edsinger-Gonzales E."/>
            <person name="Havlak P."/>
            <person name="Hellsten U."/>
            <person name="Kuo D.H."/>
            <person name="Larsson T."/>
            <person name="Lv J."/>
            <person name="Arendt D."/>
            <person name="Savage R."/>
            <person name="Osoegawa K."/>
            <person name="de Jong P."/>
            <person name="Grimwood J."/>
            <person name="Chapman J.A."/>
            <person name="Shapiro H."/>
            <person name="Aerts A."/>
            <person name="Otillar R.P."/>
            <person name="Terry A.Y."/>
            <person name="Boore J.L."/>
            <person name="Grigoriev I.V."/>
            <person name="Lindberg D.R."/>
            <person name="Seaver E.C."/>
            <person name="Weisblat D.A."/>
            <person name="Putnam N.H."/>
            <person name="Rokhsar D.S."/>
        </authorList>
    </citation>
    <scope>NUCLEOTIDE SEQUENCE</scope>
    <source>
        <strain evidence="2 4">I ESC-2004</strain>
    </source>
</reference>
<organism evidence="2">
    <name type="scientific">Capitella teleta</name>
    <name type="common">Polychaete worm</name>
    <dbReference type="NCBI Taxonomy" id="283909"/>
    <lineage>
        <taxon>Eukaryota</taxon>
        <taxon>Metazoa</taxon>
        <taxon>Spiralia</taxon>
        <taxon>Lophotrochozoa</taxon>
        <taxon>Annelida</taxon>
        <taxon>Polychaeta</taxon>
        <taxon>Sedentaria</taxon>
        <taxon>Scolecida</taxon>
        <taxon>Capitellidae</taxon>
        <taxon>Capitella</taxon>
    </lineage>
</organism>
<keyword evidence="1" id="KW-0175">Coiled coil</keyword>
<accession>R7T5C4</accession>
<feature type="coiled-coil region" evidence="1">
    <location>
        <begin position="49"/>
        <end position="76"/>
    </location>
</feature>
<gene>
    <name evidence="2" type="ORF">CAPTEDRAFT_187707</name>
</gene>
<evidence type="ECO:0000313" key="2">
    <source>
        <dbReference type="EMBL" id="ELT88303.1"/>
    </source>
</evidence>
<sequence>MDLPSISDINTMKRDDLRGVLIDIIKKRNNADTPGDSLKNTLHAILCEIKACNEETKALKEEIATLKLSNEVLRKELSELKCVSSSAPTSASKDSTPSVKFADVVKQSVQSVFHDDKSKNEIIMSKVKEGENDQQYVTNVCKIIHFEGQPTDVVRLRRKKDGHPRPLRVTFSSPFDARVFRARFVEHRKADENADDTKGLHVRASRNESEQGKYRKNKDIVRKLNDDAKQADLSNISFSLRDNLAIWKFEKDDEVHLVAITETWLTEDVLDSEVLPQNMQCHRKDRSETRQSVRGGGLLLGIDNRLPSKRRPDLECECEILVCEISGLSRVNIAIILVYRPPSSDCATFTSL</sequence>
<dbReference type="EMBL" id="AMQN01015413">
    <property type="status" value="NOT_ANNOTATED_CDS"/>
    <property type="molecule type" value="Genomic_DNA"/>
</dbReference>
<dbReference type="AlphaFoldDB" id="R7T5C4"/>
<dbReference type="EnsemblMetazoa" id="CapteT187707">
    <property type="protein sequence ID" value="CapteP187707"/>
    <property type="gene ID" value="CapteG187707"/>
</dbReference>
<keyword evidence="4" id="KW-1185">Reference proteome</keyword>
<name>R7T5C4_CAPTE</name>
<dbReference type="HOGENOM" id="CLU_043333_0_0_1"/>
<dbReference type="Proteomes" id="UP000014760">
    <property type="component" value="Unassembled WGS sequence"/>
</dbReference>
<reference evidence="4" key="1">
    <citation type="submission" date="2012-12" db="EMBL/GenBank/DDBJ databases">
        <authorList>
            <person name="Hellsten U."/>
            <person name="Grimwood J."/>
            <person name="Chapman J.A."/>
            <person name="Shapiro H."/>
            <person name="Aerts A."/>
            <person name="Otillar R.P."/>
            <person name="Terry A.Y."/>
            <person name="Boore J.L."/>
            <person name="Simakov O."/>
            <person name="Marletaz F."/>
            <person name="Cho S.-J."/>
            <person name="Edsinger-Gonzales E."/>
            <person name="Havlak P."/>
            <person name="Kuo D.-H."/>
            <person name="Larsson T."/>
            <person name="Lv J."/>
            <person name="Arendt D."/>
            <person name="Savage R."/>
            <person name="Osoegawa K."/>
            <person name="de Jong P."/>
            <person name="Lindberg D.R."/>
            <person name="Seaver E.C."/>
            <person name="Weisblat D.A."/>
            <person name="Putnam N.H."/>
            <person name="Grigoriev I.V."/>
            <person name="Rokhsar D.S."/>
        </authorList>
    </citation>
    <scope>NUCLEOTIDE SEQUENCE</scope>
    <source>
        <strain evidence="4">I ESC-2004</strain>
    </source>
</reference>